<organism evidence="2 3">
    <name type="scientific">Candidatus Pseudomonas adelgestsugas</name>
    <dbReference type="NCBI Taxonomy" id="1302376"/>
    <lineage>
        <taxon>Bacteria</taxon>
        <taxon>Pseudomonadati</taxon>
        <taxon>Pseudomonadota</taxon>
        <taxon>Gammaproteobacteria</taxon>
        <taxon>Pseudomonadales</taxon>
        <taxon>Pseudomonadaceae</taxon>
        <taxon>Pseudomonas</taxon>
    </lineage>
</organism>
<reference evidence="2 3" key="1">
    <citation type="journal article" date="2018" name="Genome Biol. Evol.">
        <title>Partnering With a Pest: Genomes of Hemlock Woolly Adelgid Symbionts Reveal Atypical Nutritional Provisioning Patterns in Dual-Obligate Bacteria.</title>
        <authorList>
            <person name="Weglarz K.M."/>
            <person name="Havill N.P."/>
            <person name="Burke G.R."/>
            <person name="von Dohlen C.D."/>
        </authorList>
    </citation>
    <scope>NUCLEOTIDE SEQUENCE [LARGE SCALE GENOMIC DNA]</scope>
    <source>
        <strain evidence="2 3">HWA_ENA</strain>
    </source>
</reference>
<name>A0ABX5R774_9PSED</name>
<evidence type="ECO:0000313" key="2">
    <source>
        <dbReference type="EMBL" id="QAX81507.1"/>
    </source>
</evidence>
<dbReference type="Proteomes" id="UP000288953">
    <property type="component" value="Chromosome"/>
</dbReference>
<accession>A0ABX5R774</accession>
<dbReference type="EMBL" id="CP026512">
    <property type="protein sequence ID" value="QAX81507.1"/>
    <property type="molecule type" value="Genomic_DNA"/>
</dbReference>
<feature type="transmembrane region" description="Helical" evidence="1">
    <location>
        <begin position="43"/>
        <end position="63"/>
    </location>
</feature>
<keyword evidence="1" id="KW-0472">Membrane</keyword>
<evidence type="ECO:0000256" key="1">
    <source>
        <dbReference type="SAM" id="Phobius"/>
    </source>
</evidence>
<feature type="transmembrane region" description="Helical" evidence="1">
    <location>
        <begin position="12"/>
        <end position="37"/>
    </location>
</feature>
<proteinExistence type="predicted"/>
<keyword evidence="3" id="KW-1185">Reference proteome</keyword>
<sequence>MNQYCERNKLSAYLCFLLSARSAINNGSGFISILVLVQVKQVINIFTNAAHFIIGVVSARLILS</sequence>
<evidence type="ECO:0000313" key="3">
    <source>
        <dbReference type="Proteomes" id="UP000288953"/>
    </source>
</evidence>
<keyword evidence="1" id="KW-0812">Transmembrane</keyword>
<protein>
    <submittedName>
        <fullName evidence="2">Uncharacterized protein</fullName>
    </submittedName>
</protein>
<keyword evidence="1" id="KW-1133">Transmembrane helix</keyword>
<gene>
    <name evidence="2" type="ORF">C3B55_00138</name>
</gene>